<protein>
    <submittedName>
        <fullName evidence="3">TolC family protein</fullName>
    </submittedName>
</protein>
<keyword evidence="4" id="KW-1185">Reference proteome</keyword>
<gene>
    <name evidence="3" type="ORF">ABR189_08530</name>
</gene>
<dbReference type="SUPFAM" id="SSF56954">
    <property type="entry name" value="Outer membrane efflux proteins (OEP)"/>
    <property type="match status" value="1"/>
</dbReference>
<evidence type="ECO:0000256" key="1">
    <source>
        <dbReference type="ARBA" id="ARBA00007613"/>
    </source>
</evidence>
<dbReference type="RefSeq" id="WP_354660051.1">
    <property type="nucleotide sequence ID" value="NZ_JBEXAC010000001.1"/>
</dbReference>
<dbReference type="Proteomes" id="UP001549749">
    <property type="component" value="Unassembled WGS sequence"/>
</dbReference>
<name>A0ABV2T314_9BACT</name>
<organism evidence="3 4">
    <name type="scientific">Chitinophaga defluvii</name>
    <dbReference type="NCBI Taxonomy" id="3163343"/>
    <lineage>
        <taxon>Bacteria</taxon>
        <taxon>Pseudomonadati</taxon>
        <taxon>Bacteroidota</taxon>
        <taxon>Chitinophagia</taxon>
        <taxon>Chitinophagales</taxon>
        <taxon>Chitinophagaceae</taxon>
        <taxon>Chitinophaga</taxon>
    </lineage>
</organism>
<keyword evidence="2" id="KW-0732">Signal</keyword>
<dbReference type="InterPro" id="IPR003423">
    <property type="entry name" value="OMP_efflux"/>
</dbReference>
<dbReference type="Gene3D" id="1.20.1600.10">
    <property type="entry name" value="Outer membrane efflux proteins (OEP)"/>
    <property type="match status" value="1"/>
</dbReference>
<dbReference type="EMBL" id="JBEXAC010000001">
    <property type="protein sequence ID" value="MET6997413.1"/>
    <property type="molecule type" value="Genomic_DNA"/>
</dbReference>
<feature type="signal peptide" evidence="2">
    <location>
        <begin position="1"/>
        <end position="19"/>
    </location>
</feature>
<accession>A0ABV2T314</accession>
<evidence type="ECO:0000313" key="3">
    <source>
        <dbReference type="EMBL" id="MET6997413.1"/>
    </source>
</evidence>
<evidence type="ECO:0000256" key="2">
    <source>
        <dbReference type="SAM" id="SignalP"/>
    </source>
</evidence>
<sequence length="236" mass="26376">MKRILLFSCAALLSTYLQAQTKPTHNASQPSPANNAIKERLVELALNNPQMRIAGYQQDKTGYEITKANAAWLNYVTASVNLNEVTTGIYKNDAANGRNIYYPLWNVGINVPLGSLITKPAEVKIAKKNKAIAEEQKEGIARLIKRQVLSLYEDYQNKVDLLQMQTELTDDDAAAFATVEEKFSGGGISYQEYSIASKALNEQLVRQKVLQKEVNVLKLEIEEMIGVKLEEVLLQK</sequence>
<comment type="similarity">
    <text evidence="1">Belongs to the outer membrane factor (OMF) (TC 1.B.17) family.</text>
</comment>
<proteinExistence type="inferred from homology"/>
<feature type="chain" id="PRO_5046003892" evidence="2">
    <location>
        <begin position="20"/>
        <end position="236"/>
    </location>
</feature>
<reference evidence="3 4" key="1">
    <citation type="submission" date="2024-06" db="EMBL/GenBank/DDBJ databases">
        <title>Chitinophaga defluvii sp. nov., isolated from municipal sewage.</title>
        <authorList>
            <person name="Zhang L."/>
        </authorList>
    </citation>
    <scope>NUCLEOTIDE SEQUENCE [LARGE SCALE GENOMIC DNA]</scope>
    <source>
        <strain evidence="3 4">H8</strain>
    </source>
</reference>
<comment type="caution">
    <text evidence="3">The sequence shown here is derived from an EMBL/GenBank/DDBJ whole genome shotgun (WGS) entry which is preliminary data.</text>
</comment>
<evidence type="ECO:0000313" key="4">
    <source>
        <dbReference type="Proteomes" id="UP001549749"/>
    </source>
</evidence>
<dbReference type="Pfam" id="PF02321">
    <property type="entry name" value="OEP"/>
    <property type="match status" value="1"/>
</dbReference>